<proteinExistence type="predicted"/>
<gene>
    <name evidence="2" type="ORF">JOH49_007325</name>
</gene>
<accession>A0A8I1YD58</accession>
<protein>
    <submittedName>
        <fullName evidence="2">Uncharacterized protein</fullName>
    </submittedName>
</protein>
<organism evidence="2 3">
    <name type="scientific">Bradyrhizobium elkanii</name>
    <dbReference type="NCBI Taxonomy" id="29448"/>
    <lineage>
        <taxon>Bacteria</taxon>
        <taxon>Pseudomonadati</taxon>
        <taxon>Pseudomonadota</taxon>
        <taxon>Alphaproteobacteria</taxon>
        <taxon>Hyphomicrobiales</taxon>
        <taxon>Nitrobacteraceae</taxon>
        <taxon>Bradyrhizobium</taxon>
    </lineage>
</organism>
<name>A0A8I1YD58_BRAEL</name>
<dbReference type="Proteomes" id="UP000673383">
    <property type="component" value="Unassembled WGS sequence"/>
</dbReference>
<sequence>MASVTIGKRKFDTPEAALAYAERSYKAGQLSQAEINEIFRAVQAAERENDHLDRKPAADDPRSSFGDTLGGGRKTLAELHAELQDTARRS</sequence>
<dbReference type="RefSeq" id="WP_209945323.1">
    <property type="nucleotide sequence ID" value="NZ_JAFICZ010000001.1"/>
</dbReference>
<feature type="region of interest" description="Disordered" evidence="1">
    <location>
        <begin position="46"/>
        <end position="74"/>
    </location>
</feature>
<evidence type="ECO:0000313" key="3">
    <source>
        <dbReference type="Proteomes" id="UP000673383"/>
    </source>
</evidence>
<comment type="caution">
    <text evidence="2">The sequence shown here is derived from an EMBL/GenBank/DDBJ whole genome shotgun (WGS) entry which is preliminary data.</text>
</comment>
<evidence type="ECO:0000256" key="1">
    <source>
        <dbReference type="SAM" id="MobiDB-lite"/>
    </source>
</evidence>
<dbReference type="EMBL" id="JAFICZ010000001">
    <property type="protein sequence ID" value="MBP1297572.1"/>
    <property type="molecule type" value="Genomic_DNA"/>
</dbReference>
<feature type="compositionally biased region" description="Basic and acidic residues" evidence="1">
    <location>
        <begin position="46"/>
        <end position="62"/>
    </location>
</feature>
<reference evidence="2" key="1">
    <citation type="submission" date="2021-02" db="EMBL/GenBank/DDBJ databases">
        <title>Genomic Encyclopedia of Type Strains, Phase IV (KMG-V): Genome sequencing to study the core and pangenomes of soil and plant-associated prokaryotes.</title>
        <authorList>
            <person name="Whitman W."/>
        </authorList>
    </citation>
    <scope>NUCLEOTIDE SEQUENCE</scope>
    <source>
        <strain evidence="2">USDA 406</strain>
    </source>
</reference>
<dbReference type="AlphaFoldDB" id="A0A8I1YD58"/>
<evidence type="ECO:0000313" key="2">
    <source>
        <dbReference type="EMBL" id="MBP1297572.1"/>
    </source>
</evidence>